<dbReference type="GO" id="GO:0010468">
    <property type="term" value="P:regulation of gene expression"/>
    <property type="evidence" value="ECO:0007669"/>
    <property type="project" value="TreeGrafter"/>
</dbReference>
<dbReference type="PROSITE" id="PS00517">
    <property type="entry name" value="RNASE_3_1"/>
    <property type="match status" value="1"/>
</dbReference>
<dbReference type="CDD" id="cd00593">
    <property type="entry name" value="RIBOc"/>
    <property type="match status" value="1"/>
</dbReference>
<comment type="similarity">
    <text evidence="2">Belongs to the ribonuclease III family.</text>
</comment>
<comment type="caution">
    <text evidence="12">The sequence shown here is derived from an EMBL/GenBank/DDBJ whole genome shotgun (WGS) entry which is preliminary data.</text>
</comment>
<dbReference type="Pfam" id="PF00035">
    <property type="entry name" value="dsrm"/>
    <property type="match status" value="1"/>
</dbReference>
<keyword evidence="3 9" id="KW-0698">rRNA processing</keyword>
<evidence type="ECO:0000259" key="11">
    <source>
        <dbReference type="PROSITE" id="PS50142"/>
    </source>
</evidence>
<dbReference type="EMBL" id="PXYT01000002">
    <property type="protein sequence ID" value="PSR31497.1"/>
    <property type="molecule type" value="Genomic_DNA"/>
</dbReference>
<feature type="domain" description="RNase III" evidence="11">
    <location>
        <begin position="1"/>
        <end position="127"/>
    </location>
</feature>
<dbReference type="Pfam" id="PF14622">
    <property type="entry name" value="Ribonucleas_3_3"/>
    <property type="match status" value="1"/>
</dbReference>
<organism evidence="12 13">
    <name type="scientific">Sulfobacillus benefaciens</name>
    <dbReference type="NCBI Taxonomy" id="453960"/>
    <lineage>
        <taxon>Bacteria</taxon>
        <taxon>Bacillati</taxon>
        <taxon>Bacillota</taxon>
        <taxon>Clostridia</taxon>
        <taxon>Eubacteriales</taxon>
        <taxon>Clostridiales Family XVII. Incertae Sedis</taxon>
        <taxon>Sulfobacillus</taxon>
    </lineage>
</organism>
<proteinExistence type="inferred from homology"/>
<dbReference type="HAMAP" id="MF_00104">
    <property type="entry name" value="RNase_III"/>
    <property type="match status" value="1"/>
</dbReference>
<dbReference type="SMART" id="SM00535">
    <property type="entry name" value="RIBOc"/>
    <property type="match status" value="1"/>
</dbReference>
<dbReference type="GO" id="GO:0005737">
    <property type="term" value="C:cytoplasm"/>
    <property type="evidence" value="ECO:0007669"/>
    <property type="project" value="UniProtKB-SubCell"/>
</dbReference>
<evidence type="ECO:0000259" key="10">
    <source>
        <dbReference type="PROSITE" id="PS50137"/>
    </source>
</evidence>
<comment type="subunit">
    <text evidence="9">Homodimer.</text>
</comment>
<dbReference type="GO" id="GO:0006364">
    <property type="term" value="P:rRNA processing"/>
    <property type="evidence" value="ECO:0007669"/>
    <property type="project" value="UniProtKB-UniRule"/>
</dbReference>
<dbReference type="AlphaFoldDB" id="A0A2T2XAL6"/>
<dbReference type="Gene3D" id="1.10.1520.10">
    <property type="entry name" value="Ribonuclease III domain"/>
    <property type="match status" value="1"/>
</dbReference>
<dbReference type="PROSITE" id="PS50137">
    <property type="entry name" value="DS_RBD"/>
    <property type="match status" value="1"/>
</dbReference>
<dbReference type="EC" id="3.1.26.3" evidence="9"/>
<evidence type="ECO:0000256" key="2">
    <source>
        <dbReference type="ARBA" id="ARBA00010183"/>
    </source>
</evidence>
<dbReference type="CDD" id="cd10845">
    <property type="entry name" value="DSRM_RNAse_III_family"/>
    <property type="match status" value="1"/>
</dbReference>
<reference evidence="12 13" key="1">
    <citation type="journal article" date="2014" name="BMC Genomics">
        <title>Comparison of environmental and isolate Sulfobacillus genomes reveals diverse carbon, sulfur, nitrogen, and hydrogen metabolisms.</title>
        <authorList>
            <person name="Justice N.B."/>
            <person name="Norman A."/>
            <person name="Brown C.T."/>
            <person name="Singh A."/>
            <person name="Thomas B.C."/>
            <person name="Banfield J.F."/>
        </authorList>
    </citation>
    <scope>NUCLEOTIDE SEQUENCE [LARGE SCALE GENOMIC DNA]</scope>
    <source>
        <strain evidence="12">AMDSBA1</strain>
    </source>
</reference>
<name>A0A2T2XAL6_9FIRM</name>
<dbReference type="PROSITE" id="PS50142">
    <property type="entry name" value="RNASE_3_2"/>
    <property type="match status" value="1"/>
</dbReference>
<evidence type="ECO:0000256" key="6">
    <source>
        <dbReference type="ARBA" id="ARBA00022759"/>
    </source>
</evidence>
<comment type="subcellular location">
    <subcellularLocation>
        <location evidence="9">Cytoplasm</location>
    </subcellularLocation>
</comment>
<evidence type="ECO:0000256" key="7">
    <source>
        <dbReference type="ARBA" id="ARBA00022801"/>
    </source>
</evidence>
<sequence>MNGSNLEQWIKDQNLLKQALTHSSYANEGFRKEAHNERLEFLGDSVLQLVVTEWLYDHNSQWTEGQLSQGRAAIVCEATLAEAALNLHVGELLRLGRGEERSGGRSKHSLLADAMEAIIGAMYLDSGLDQARRFILEVLSFALSSVEQRETGRDHKTALNEWLRRRGEEATYEVVGSYGPDHAKSFEVEVSVGGVPVSRAIGHSKKEAEQQSARIALKHFMEQMEQGQSSSASSPPVSQD</sequence>
<dbReference type="GO" id="GO:0003725">
    <property type="term" value="F:double-stranded RNA binding"/>
    <property type="evidence" value="ECO:0007669"/>
    <property type="project" value="TreeGrafter"/>
</dbReference>
<keyword evidence="9" id="KW-0699">rRNA-binding</keyword>
<evidence type="ECO:0000256" key="3">
    <source>
        <dbReference type="ARBA" id="ARBA00022552"/>
    </source>
</evidence>
<keyword evidence="6 9" id="KW-0255">Endonuclease</keyword>
<evidence type="ECO:0000256" key="8">
    <source>
        <dbReference type="ARBA" id="ARBA00022884"/>
    </source>
</evidence>
<evidence type="ECO:0000256" key="1">
    <source>
        <dbReference type="ARBA" id="ARBA00000109"/>
    </source>
</evidence>
<gene>
    <name evidence="9 12" type="primary">rnc</name>
    <name evidence="12" type="ORF">C7B43_02035</name>
</gene>
<dbReference type="PANTHER" id="PTHR11207:SF0">
    <property type="entry name" value="RIBONUCLEASE 3"/>
    <property type="match status" value="1"/>
</dbReference>
<dbReference type="SUPFAM" id="SSF69065">
    <property type="entry name" value="RNase III domain-like"/>
    <property type="match status" value="1"/>
</dbReference>
<dbReference type="GO" id="GO:0004525">
    <property type="term" value="F:ribonuclease III activity"/>
    <property type="evidence" value="ECO:0007669"/>
    <property type="project" value="UniProtKB-UniRule"/>
</dbReference>
<dbReference type="InterPro" id="IPR036389">
    <property type="entry name" value="RNase_III_sf"/>
</dbReference>
<keyword evidence="4 9" id="KW-0507">mRNA processing</keyword>
<keyword evidence="8 9" id="KW-0694">RNA-binding</keyword>
<comment type="function">
    <text evidence="9">Digests double-stranded RNA. Involved in the processing of primary rRNA transcript to yield the immediate precursors to the large and small rRNAs (23S and 16S). Processes some mRNAs, and tRNAs when they are encoded in the rRNA operon. Processes pre-crRNA and tracrRNA of type II CRISPR loci if present in the organism.</text>
</comment>
<feature type="domain" description="DRBM" evidence="10">
    <location>
        <begin position="154"/>
        <end position="222"/>
    </location>
</feature>
<evidence type="ECO:0000256" key="4">
    <source>
        <dbReference type="ARBA" id="ARBA00022664"/>
    </source>
</evidence>
<dbReference type="GO" id="GO:0046872">
    <property type="term" value="F:metal ion binding"/>
    <property type="evidence" value="ECO:0007669"/>
    <property type="project" value="UniProtKB-KW"/>
</dbReference>
<evidence type="ECO:0000313" key="13">
    <source>
        <dbReference type="Proteomes" id="UP000242699"/>
    </source>
</evidence>
<dbReference type="NCBIfam" id="TIGR02191">
    <property type="entry name" value="RNaseIII"/>
    <property type="match status" value="1"/>
</dbReference>
<accession>A0A2T2XAL6</accession>
<dbReference type="PANTHER" id="PTHR11207">
    <property type="entry name" value="RIBONUCLEASE III"/>
    <property type="match status" value="1"/>
</dbReference>
<dbReference type="FunFam" id="1.10.1520.10:FF:000001">
    <property type="entry name" value="Ribonuclease 3"/>
    <property type="match status" value="1"/>
</dbReference>
<keyword evidence="9" id="KW-0479">Metal-binding</keyword>
<feature type="binding site" evidence="9">
    <location>
        <position position="113"/>
    </location>
    <ligand>
        <name>Mg(2+)</name>
        <dbReference type="ChEBI" id="CHEBI:18420"/>
    </ligand>
</feature>
<dbReference type="SUPFAM" id="SSF54768">
    <property type="entry name" value="dsRNA-binding domain-like"/>
    <property type="match status" value="1"/>
</dbReference>
<dbReference type="GO" id="GO:0019843">
    <property type="term" value="F:rRNA binding"/>
    <property type="evidence" value="ECO:0007669"/>
    <property type="project" value="UniProtKB-KW"/>
</dbReference>
<evidence type="ECO:0000313" key="12">
    <source>
        <dbReference type="EMBL" id="PSR31497.1"/>
    </source>
</evidence>
<dbReference type="InterPro" id="IPR014720">
    <property type="entry name" value="dsRBD_dom"/>
</dbReference>
<keyword evidence="7 9" id="KW-0378">Hydrolase</keyword>
<keyword evidence="5 9" id="KW-0540">Nuclease</keyword>
<feature type="binding site" evidence="9">
    <location>
        <position position="116"/>
    </location>
    <ligand>
        <name>Mg(2+)</name>
        <dbReference type="ChEBI" id="CHEBI:18420"/>
    </ligand>
</feature>
<keyword evidence="9" id="KW-0819">tRNA processing</keyword>
<feature type="active site" evidence="9">
    <location>
        <position position="116"/>
    </location>
</feature>
<keyword evidence="9" id="KW-0963">Cytoplasm</keyword>
<dbReference type="GO" id="GO:0008033">
    <property type="term" value="P:tRNA processing"/>
    <property type="evidence" value="ECO:0007669"/>
    <property type="project" value="UniProtKB-KW"/>
</dbReference>
<dbReference type="Proteomes" id="UP000242699">
    <property type="component" value="Unassembled WGS sequence"/>
</dbReference>
<dbReference type="Gene3D" id="3.30.160.20">
    <property type="match status" value="1"/>
</dbReference>
<comment type="catalytic activity">
    <reaction evidence="1 9">
        <text>Endonucleolytic cleavage to 5'-phosphomonoester.</text>
        <dbReference type="EC" id="3.1.26.3"/>
    </reaction>
</comment>
<evidence type="ECO:0000256" key="9">
    <source>
        <dbReference type="HAMAP-Rule" id="MF_00104"/>
    </source>
</evidence>
<comment type="cofactor">
    <cofactor evidence="9">
        <name>Mg(2+)</name>
        <dbReference type="ChEBI" id="CHEBI:18420"/>
    </cofactor>
</comment>
<protein>
    <recommendedName>
        <fullName evidence="9">Ribonuclease 3</fullName>
        <ecNumber evidence="9">3.1.26.3</ecNumber>
    </recommendedName>
    <alternativeName>
        <fullName evidence="9">Ribonuclease III</fullName>
        <shortName evidence="9">RNase III</shortName>
    </alternativeName>
</protein>
<dbReference type="GO" id="GO:0006397">
    <property type="term" value="P:mRNA processing"/>
    <property type="evidence" value="ECO:0007669"/>
    <property type="project" value="UniProtKB-UniRule"/>
</dbReference>
<dbReference type="InterPro" id="IPR011907">
    <property type="entry name" value="RNase_III"/>
</dbReference>
<feature type="active site" evidence="9">
    <location>
        <position position="44"/>
    </location>
</feature>
<dbReference type="SMART" id="SM00358">
    <property type="entry name" value="DSRM"/>
    <property type="match status" value="1"/>
</dbReference>
<dbReference type="InterPro" id="IPR000999">
    <property type="entry name" value="RNase_III_dom"/>
</dbReference>
<keyword evidence="9" id="KW-0460">Magnesium</keyword>
<feature type="binding site" evidence="9">
    <location>
        <position position="40"/>
    </location>
    <ligand>
        <name>Mg(2+)</name>
        <dbReference type="ChEBI" id="CHEBI:18420"/>
    </ligand>
</feature>
<evidence type="ECO:0000256" key="5">
    <source>
        <dbReference type="ARBA" id="ARBA00022722"/>
    </source>
</evidence>